<dbReference type="Gene3D" id="1.20.58.760">
    <property type="entry name" value="Peptidase M41"/>
    <property type="match status" value="1"/>
</dbReference>
<dbReference type="Pfam" id="PF13398">
    <property type="entry name" value="Peptidase_M50B"/>
    <property type="match status" value="1"/>
</dbReference>
<dbReference type="GO" id="GO:0006508">
    <property type="term" value="P:proteolysis"/>
    <property type="evidence" value="ECO:0007669"/>
    <property type="project" value="UniProtKB-KW"/>
</dbReference>
<dbReference type="KEGG" id="rml:FF011L_49550"/>
<keyword evidence="1" id="KW-0645">Protease</keyword>
<dbReference type="GO" id="GO:0004222">
    <property type="term" value="F:metalloendopeptidase activity"/>
    <property type="evidence" value="ECO:0007669"/>
    <property type="project" value="InterPro"/>
</dbReference>
<evidence type="ECO:0000313" key="1">
    <source>
        <dbReference type="EMBL" id="QDS96147.1"/>
    </source>
</evidence>
<keyword evidence="1" id="KW-0482">Metalloprotease</keyword>
<dbReference type="RefSeq" id="WP_145354331.1">
    <property type="nucleotide sequence ID" value="NZ_CP036262.1"/>
</dbReference>
<name>A0A517MMY3_9BACT</name>
<keyword evidence="1" id="KW-0378">Hydrolase</keyword>
<reference evidence="1 2" key="1">
    <citation type="submission" date="2019-02" db="EMBL/GenBank/DDBJ databases">
        <title>Deep-cultivation of Planctomycetes and their phenomic and genomic characterization uncovers novel biology.</title>
        <authorList>
            <person name="Wiegand S."/>
            <person name="Jogler M."/>
            <person name="Boedeker C."/>
            <person name="Pinto D."/>
            <person name="Vollmers J."/>
            <person name="Rivas-Marin E."/>
            <person name="Kohn T."/>
            <person name="Peeters S.H."/>
            <person name="Heuer A."/>
            <person name="Rast P."/>
            <person name="Oberbeckmann S."/>
            <person name="Bunk B."/>
            <person name="Jeske O."/>
            <person name="Meyerdierks A."/>
            <person name="Storesund J.E."/>
            <person name="Kallscheuer N."/>
            <person name="Luecker S."/>
            <person name="Lage O.M."/>
            <person name="Pohl T."/>
            <person name="Merkel B.J."/>
            <person name="Hornburger P."/>
            <person name="Mueller R.-W."/>
            <person name="Bruemmer F."/>
            <person name="Labrenz M."/>
            <person name="Spormann A.M."/>
            <person name="Op den Camp H."/>
            <person name="Overmann J."/>
            <person name="Amann R."/>
            <person name="Jetten M.S.M."/>
            <person name="Mascher T."/>
            <person name="Medema M.H."/>
            <person name="Devos D.P."/>
            <person name="Kaster A.-K."/>
            <person name="Ovreas L."/>
            <person name="Rohde M."/>
            <person name="Galperin M.Y."/>
            <person name="Jogler C."/>
        </authorList>
    </citation>
    <scope>NUCLEOTIDE SEQUENCE [LARGE SCALE GENOMIC DNA]</scope>
    <source>
        <strain evidence="1 2">FF011L</strain>
    </source>
</reference>
<dbReference type="InterPro" id="IPR037219">
    <property type="entry name" value="Peptidase_M41-like"/>
</dbReference>
<dbReference type="EMBL" id="CP036262">
    <property type="protein sequence ID" value="QDS96147.1"/>
    <property type="molecule type" value="Genomic_DNA"/>
</dbReference>
<protein>
    <submittedName>
        <fullName evidence="1">ATP-dependent zinc metalloprotease FtsH</fullName>
    </submittedName>
</protein>
<gene>
    <name evidence="1" type="primary">ftsH_3</name>
    <name evidence="1" type="ORF">FF011L_49550</name>
</gene>
<dbReference type="SUPFAM" id="SSF140990">
    <property type="entry name" value="FtsH protease domain-like"/>
    <property type="match status" value="1"/>
</dbReference>
<keyword evidence="2" id="KW-1185">Reference proteome</keyword>
<dbReference type="AlphaFoldDB" id="A0A517MMY3"/>
<organism evidence="1 2">
    <name type="scientific">Roseimaritima multifibrata</name>
    <dbReference type="NCBI Taxonomy" id="1930274"/>
    <lineage>
        <taxon>Bacteria</taxon>
        <taxon>Pseudomonadati</taxon>
        <taxon>Planctomycetota</taxon>
        <taxon>Planctomycetia</taxon>
        <taxon>Pirellulales</taxon>
        <taxon>Pirellulaceae</taxon>
        <taxon>Roseimaritima</taxon>
    </lineage>
</organism>
<evidence type="ECO:0000313" key="2">
    <source>
        <dbReference type="Proteomes" id="UP000320672"/>
    </source>
</evidence>
<accession>A0A517MMY3</accession>
<dbReference type="OrthoDB" id="263464at2"/>
<dbReference type="GO" id="GO:0005524">
    <property type="term" value="F:ATP binding"/>
    <property type="evidence" value="ECO:0007669"/>
    <property type="project" value="InterPro"/>
</dbReference>
<dbReference type="GO" id="GO:0004176">
    <property type="term" value="F:ATP-dependent peptidase activity"/>
    <property type="evidence" value="ECO:0007669"/>
    <property type="project" value="InterPro"/>
</dbReference>
<sequence length="158" mass="18145">MEEWTAYHEAGHALMATLLGGSVHHVTIEPDNDDGPARYGDTLVSWPGFRDSKTLLQAEILVLLSGPIAEMLYRGEPLHPGFVPEWAEDWRQAWERAGTFVAEPQRRLRQMEQWLKQLYQEFDRPPFWAAVAALADELLAHETLDQEMVEETVAQWSF</sequence>
<proteinExistence type="predicted"/>
<dbReference type="Proteomes" id="UP000320672">
    <property type="component" value="Chromosome"/>
</dbReference>
<dbReference type="InterPro" id="IPR049500">
    <property type="entry name" value="Peptidase_M50B-like"/>
</dbReference>